<proteinExistence type="predicted"/>
<evidence type="ECO:0000313" key="2">
    <source>
        <dbReference type="WBParaSite" id="jg17741"/>
    </source>
</evidence>
<reference evidence="2" key="1">
    <citation type="submission" date="2022-11" db="UniProtKB">
        <authorList>
            <consortium name="WormBaseParasite"/>
        </authorList>
    </citation>
    <scope>IDENTIFICATION</scope>
</reference>
<name>A0A915DCD9_9BILA</name>
<organism evidence="1 2">
    <name type="scientific">Ditylenchus dipsaci</name>
    <dbReference type="NCBI Taxonomy" id="166011"/>
    <lineage>
        <taxon>Eukaryota</taxon>
        <taxon>Metazoa</taxon>
        <taxon>Ecdysozoa</taxon>
        <taxon>Nematoda</taxon>
        <taxon>Chromadorea</taxon>
        <taxon>Rhabditida</taxon>
        <taxon>Tylenchina</taxon>
        <taxon>Tylenchomorpha</taxon>
        <taxon>Sphaerularioidea</taxon>
        <taxon>Anguinidae</taxon>
        <taxon>Anguininae</taxon>
        <taxon>Ditylenchus</taxon>
    </lineage>
</organism>
<dbReference type="AlphaFoldDB" id="A0A915DCD9"/>
<evidence type="ECO:0000313" key="1">
    <source>
        <dbReference type="Proteomes" id="UP000887574"/>
    </source>
</evidence>
<sequence length="158" mass="17880">MKVEEKLCLQRCPTRTASLHVANNQNNSNNAASNTQSSAISLANNNNNSNTISSHTITTIPSNPVLYGTEMCPPDRSVWGQQAHPQSRFMRTFSVMAANLEQPSRRKTLDDEVLQLIDSCRRYQDERLQSHQIQNFLLEEEGILEEEEEHVTQLLAGR</sequence>
<accession>A0A915DCD9</accession>
<dbReference type="Proteomes" id="UP000887574">
    <property type="component" value="Unplaced"/>
</dbReference>
<keyword evidence="1" id="KW-1185">Reference proteome</keyword>
<dbReference type="WBParaSite" id="jg17741">
    <property type="protein sequence ID" value="jg17741"/>
    <property type="gene ID" value="jg17741"/>
</dbReference>
<protein>
    <submittedName>
        <fullName evidence="2">Uncharacterized protein</fullName>
    </submittedName>
</protein>